<gene>
    <name evidence="1" type="ORF">APZ42_031426</name>
</gene>
<dbReference type="AlphaFoldDB" id="A0A164MVM6"/>
<dbReference type="EMBL" id="LRGB01002937">
    <property type="protein sequence ID" value="KZS05406.1"/>
    <property type="molecule type" value="Genomic_DNA"/>
</dbReference>
<evidence type="ECO:0000313" key="2">
    <source>
        <dbReference type="Proteomes" id="UP000076858"/>
    </source>
</evidence>
<evidence type="ECO:0000313" key="1">
    <source>
        <dbReference type="EMBL" id="KZS05406.1"/>
    </source>
</evidence>
<reference evidence="1 2" key="1">
    <citation type="submission" date="2016-03" db="EMBL/GenBank/DDBJ databases">
        <title>EvidentialGene: Evidence-directed Construction of Genes on Genomes.</title>
        <authorList>
            <person name="Gilbert D.G."/>
            <person name="Choi J.-H."/>
            <person name="Mockaitis K."/>
            <person name="Colbourne J."/>
            <person name="Pfrender M."/>
        </authorList>
    </citation>
    <scope>NUCLEOTIDE SEQUENCE [LARGE SCALE GENOMIC DNA]</scope>
    <source>
        <strain evidence="1 2">Xinb3</strain>
        <tissue evidence="1">Complete organism</tissue>
    </source>
</reference>
<dbReference type="Proteomes" id="UP000076858">
    <property type="component" value="Unassembled WGS sequence"/>
</dbReference>
<protein>
    <submittedName>
        <fullName evidence="1">Uncharacterized protein</fullName>
    </submittedName>
</protein>
<sequence>MPRRLLRKVLVPVTPTFFFGNFLRFCIFDSLIFFYDILVHRFQCWRLRSPGYSLDDVPSTIYKIIWRHLQLFEN</sequence>
<organism evidence="1 2">
    <name type="scientific">Daphnia magna</name>
    <dbReference type="NCBI Taxonomy" id="35525"/>
    <lineage>
        <taxon>Eukaryota</taxon>
        <taxon>Metazoa</taxon>
        <taxon>Ecdysozoa</taxon>
        <taxon>Arthropoda</taxon>
        <taxon>Crustacea</taxon>
        <taxon>Branchiopoda</taxon>
        <taxon>Diplostraca</taxon>
        <taxon>Cladocera</taxon>
        <taxon>Anomopoda</taxon>
        <taxon>Daphniidae</taxon>
        <taxon>Daphnia</taxon>
    </lineage>
</organism>
<name>A0A164MVM6_9CRUS</name>
<keyword evidence="2" id="KW-1185">Reference proteome</keyword>
<comment type="caution">
    <text evidence="1">The sequence shown here is derived from an EMBL/GenBank/DDBJ whole genome shotgun (WGS) entry which is preliminary data.</text>
</comment>
<proteinExistence type="predicted"/>
<accession>A0A164MVM6</accession>